<gene>
    <name evidence="1" type="ORF">METZ01_LOCUS372114</name>
</gene>
<dbReference type="EMBL" id="UINC01135236">
    <property type="protein sequence ID" value="SVD19260.1"/>
    <property type="molecule type" value="Genomic_DNA"/>
</dbReference>
<dbReference type="AlphaFoldDB" id="A0A382TAW1"/>
<sequence length="62" mass="6762">MPLEFFSNCLVFFKPSLELVSENLDAKHTAPPVPIEAKSLIAFTVKSLDTAMYTQSGMPGNS</sequence>
<organism evidence="1">
    <name type="scientific">marine metagenome</name>
    <dbReference type="NCBI Taxonomy" id="408172"/>
    <lineage>
        <taxon>unclassified sequences</taxon>
        <taxon>metagenomes</taxon>
        <taxon>ecological metagenomes</taxon>
    </lineage>
</organism>
<evidence type="ECO:0000313" key="1">
    <source>
        <dbReference type="EMBL" id="SVD19260.1"/>
    </source>
</evidence>
<proteinExistence type="predicted"/>
<accession>A0A382TAW1</accession>
<protein>
    <submittedName>
        <fullName evidence="1">Uncharacterized protein</fullName>
    </submittedName>
</protein>
<name>A0A382TAW1_9ZZZZ</name>
<reference evidence="1" key="1">
    <citation type="submission" date="2018-05" db="EMBL/GenBank/DDBJ databases">
        <authorList>
            <person name="Lanie J.A."/>
            <person name="Ng W.-L."/>
            <person name="Kazmierczak K.M."/>
            <person name="Andrzejewski T.M."/>
            <person name="Davidsen T.M."/>
            <person name="Wayne K.J."/>
            <person name="Tettelin H."/>
            <person name="Glass J.I."/>
            <person name="Rusch D."/>
            <person name="Podicherti R."/>
            <person name="Tsui H.-C.T."/>
            <person name="Winkler M.E."/>
        </authorList>
    </citation>
    <scope>NUCLEOTIDE SEQUENCE</scope>
</reference>